<accession>A0ABS0LRN1</accession>
<evidence type="ECO:0000313" key="2">
    <source>
        <dbReference type="EMBL" id="MBG9986697.1"/>
    </source>
</evidence>
<keyword evidence="3" id="KW-1185">Reference proteome</keyword>
<feature type="transmembrane region" description="Helical" evidence="1">
    <location>
        <begin position="192"/>
        <end position="214"/>
    </location>
</feature>
<dbReference type="EMBL" id="JACBXQ010000004">
    <property type="protein sequence ID" value="MBG9986697.1"/>
    <property type="molecule type" value="Genomic_DNA"/>
</dbReference>
<feature type="transmembrane region" description="Helical" evidence="1">
    <location>
        <begin position="6"/>
        <end position="36"/>
    </location>
</feature>
<evidence type="ECO:0000256" key="1">
    <source>
        <dbReference type="SAM" id="Phobius"/>
    </source>
</evidence>
<protein>
    <submittedName>
        <fullName evidence="2">DUF969 domain-containing protein</fullName>
    </submittedName>
</protein>
<sequence length="232" mass="24926">MEWIKLIGIVIIVLGFVFKFDTLATVIIAGLVTALVSGISLPDFLSTLGQAYADQRIVSLFFLSLPMIGLTEKFGLKQQAIRLIGKLKGLTTGGLYSLYMLIRIIAGAFSIRLGGHPQFVRPLIYPMGEAAAKLKVTDDLSEGEVETIKARAAANENFGNFYGQNIFLGSAGVLLMAGTLQELGYDGTTAQIARASVPIGIIALVVVTVYNLLLDVQVKRRHAKGDHSNGND</sequence>
<dbReference type="InterPro" id="IPR010374">
    <property type="entry name" value="DUF969"/>
</dbReference>
<organism evidence="2 3">
    <name type="scientific">Facklamia lactis</name>
    <dbReference type="NCBI Taxonomy" id="2749967"/>
    <lineage>
        <taxon>Bacteria</taxon>
        <taxon>Bacillati</taxon>
        <taxon>Bacillota</taxon>
        <taxon>Bacilli</taxon>
        <taxon>Lactobacillales</taxon>
        <taxon>Aerococcaceae</taxon>
        <taxon>Facklamia</taxon>
    </lineage>
</organism>
<feature type="transmembrane region" description="Helical" evidence="1">
    <location>
        <begin position="161"/>
        <end position="180"/>
    </location>
</feature>
<keyword evidence="1" id="KW-0472">Membrane</keyword>
<reference evidence="2 3" key="1">
    <citation type="submission" date="2020-07" db="EMBL/GenBank/DDBJ databases">
        <title>Facklamia lactis sp. nov., isolated from raw milk.</title>
        <authorList>
            <person name="Doll E.V."/>
            <person name="Huptas C."/>
            <person name="Staib L."/>
            <person name="Wenning M."/>
            <person name="Scherer S."/>
        </authorList>
    </citation>
    <scope>NUCLEOTIDE SEQUENCE [LARGE SCALE GENOMIC DNA]</scope>
    <source>
        <strain evidence="2 3">DSM 111018</strain>
    </source>
</reference>
<comment type="caution">
    <text evidence="2">The sequence shown here is derived from an EMBL/GenBank/DDBJ whole genome shotgun (WGS) entry which is preliminary data.</text>
</comment>
<dbReference type="RefSeq" id="WP_197115617.1">
    <property type="nucleotide sequence ID" value="NZ_JACBXQ010000004.1"/>
</dbReference>
<gene>
    <name evidence="2" type="ORF">HZY91_07285</name>
</gene>
<proteinExistence type="predicted"/>
<dbReference type="Proteomes" id="UP000721415">
    <property type="component" value="Unassembled WGS sequence"/>
</dbReference>
<feature type="transmembrane region" description="Helical" evidence="1">
    <location>
        <begin position="96"/>
        <end position="115"/>
    </location>
</feature>
<keyword evidence="1" id="KW-0812">Transmembrane</keyword>
<evidence type="ECO:0000313" key="3">
    <source>
        <dbReference type="Proteomes" id="UP000721415"/>
    </source>
</evidence>
<name>A0ABS0LRN1_9LACT</name>
<dbReference type="Pfam" id="PF06149">
    <property type="entry name" value="DUF969"/>
    <property type="match status" value="1"/>
</dbReference>
<keyword evidence="1" id="KW-1133">Transmembrane helix</keyword>